<comment type="caution">
    <text evidence="2">The sequence shown here is derived from an EMBL/GenBank/DDBJ whole genome shotgun (WGS) entry which is preliminary data.</text>
</comment>
<name>A0AAV9NSG2_9EURO</name>
<proteinExistence type="predicted"/>
<dbReference type="AlphaFoldDB" id="A0AAV9NSG2"/>
<reference evidence="2 3" key="1">
    <citation type="submission" date="2023-08" db="EMBL/GenBank/DDBJ databases">
        <title>Black Yeasts Isolated from many extreme environments.</title>
        <authorList>
            <person name="Coleine C."/>
            <person name="Stajich J.E."/>
            <person name="Selbmann L."/>
        </authorList>
    </citation>
    <scope>NUCLEOTIDE SEQUENCE [LARGE SCALE GENOMIC DNA]</scope>
    <source>
        <strain evidence="2 3">CCFEE 5792</strain>
    </source>
</reference>
<dbReference type="Proteomes" id="UP001358417">
    <property type="component" value="Unassembled WGS sequence"/>
</dbReference>
<evidence type="ECO:0000313" key="3">
    <source>
        <dbReference type="Proteomes" id="UP001358417"/>
    </source>
</evidence>
<organism evidence="2 3">
    <name type="scientific">Exophiala bonariae</name>
    <dbReference type="NCBI Taxonomy" id="1690606"/>
    <lineage>
        <taxon>Eukaryota</taxon>
        <taxon>Fungi</taxon>
        <taxon>Dikarya</taxon>
        <taxon>Ascomycota</taxon>
        <taxon>Pezizomycotina</taxon>
        <taxon>Eurotiomycetes</taxon>
        <taxon>Chaetothyriomycetidae</taxon>
        <taxon>Chaetothyriales</taxon>
        <taxon>Herpotrichiellaceae</taxon>
        <taxon>Exophiala</taxon>
    </lineage>
</organism>
<sequence>MSPSQNDKKNTQVDVASIKSTSTMSSLKALLPKKTKKEPKPRLPKESEETKALRREATYAYFHAKY</sequence>
<dbReference type="GeneID" id="89973259"/>
<accession>A0AAV9NSG2</accession>
<gene>
    <name evidence="2" type="ORF">LTR84_005081</name>
</gene>
<feature type="region of interest" description="Disordered" evidence="1">
    <location>
        <begin position="1"/>
        <end position="51"/>
    </location>
</feature>
<dbReference type="EMBL" id="JAVRRD010000002">
    <property type="protein sequence ID" value="KAK5063005.1"/>
    <property type="molecule type" value="Genomic_DNA"/>
</dbReference>
<feature type="compositionally biased region" description="Basic and acidic residues" evidence="1">
    <location>
        <begin position="38"/>
        <end position="51"/>
    </location>
</feature>
<feature type="compositionally biased region" description="Basic and acidic residues" evidence="1">
    <location>
        <begin position="1"/>
        <end position="11"/>
    </location>
</feature>
<evidence type="ECO:0000313" key="2">
    <source>
        <dbReference type="EMBL" id="KAK5063005.1"/>
    </source>
</evidence>
<keyword evidence="3" id="KW-1185">Reference proteome</keyword>
<dbReference type="RefSeq" id="XP_064711277.1">
    <property type="nucleotide sequence ID" value="XM_064848653.1"/>
</dbReference>
<protein>
    <submittedName>
        <fullName evidence="2">Uncharacterized protein</fullName>
    </submittedName>
</protein>
<feature type="compositionally biased region" description="Polar residues" evidence="1">
    <location>
        <begin position="12"/>
        <end position="26"/>
    </location>
</feature>
<evidence type="ECO:0000256" key="1">
    <source>
        <dbReference type="SAM" id="MobiDB-lite"/>
    </source>
</evidence>